<organism evidence="2">
    <name type="scientific">Kwoniella dejecticola CBS 10117</name>
    <dbReference type="NCBI Taxonomy" id="1296121"/>
    <lineage>
        <taxon>Eukaryota</taxon>
        <taxon>Fungi</taxon>
        <taxon>Dikarya</taxon>
        <taxon>Basidiomycota</taxon>
        <taxon>Agaricomycotina</taxon>
        <taxon>Tremellomycetes</taxon>
        <taxon>Tremellales</taxon>
        <taxon>Cryptococcaceae</taxon>
        <taxon>Kwoniella</taxon>
    </lineage>
</organism>
<gene>
    <name evidence="2" type="ORF">I303_06804</name>
    <name evidence="3" type="ORF">I303_107400</name>
</gene>
<dbReference type="GeneID" id="28970503"/>
<dbReference type="EMBL" id="KI894034">
    <property type="protein sequence ID" value="OBR83243.1"/>
    <property type="molecule type" value="Genomic_DNA"/>
</dbReference>
<dbReference type="VEuPathDB" id="FungiDB:I303_06804"/>
<dbReference type="EMBL" id="CP144538">
    <property type="protein sequence ID" value="WWC64788.1"/>
    <property type="molecule type" value="Genomic_DNA"/>
</dbReference>
<name>A0A1A5ZZL6_9TREE</name>
<feature type="region of interest" description="Disordered" evidence="1">
    <location>
        <begin position="38"/>
        <end position="66"/>
    </location>
</feature>
<feature type="compositionally biased region" description="Basic and acidic residues" evidence="1">
    <location>
        <begin position="42"/>
        <end position="51"/>
    </location>
</feature>
<accession>A0A1A5ZZL6</accession>
<dbReference type="AlphaFoldDB" id="A0A1A5ZZL6"/>
<reference evidence="3" key="3">
    <citation type="submission" date="2024-02" db="EMBL/GenBank/DDBJ databases">
        <title>Comparative genomics of Cryptococcus and Kwoniella reveals pathogenesis evolution and contrasting modes of karyotype evolution via chromosome fusion or intercentromeric recombination.</title>
        <authorList>
            <person name="Coelho M.A."/>
            <person name="David-Palma M."/>
            <person name="Shea T."/>
            <person name="Bowers K."/>
            <person name="McGinley-Smith S."/>
            <person name="Mohammad A.W."/>
            <person name="Gnirke A."/>
            <person name="Yurkov A.M."/>
            <person name="Nowrousian M."/>
            <person name="Sun S."/>
            <person name="Cuomo C.A."/>
            <person name="Heitman J."/>
        </authorList>
    </citation>
    <scope>NUCLEOTIDE SEQUENCE</scope>
    <source>
        <strain evidence="3">CBS 10117</strain>
    </source>
</reference>
<evidence type="ECO:0000313" key="4">
    <source>
        <dbReference type="Proteomes" id="UP000078595"/>
    </source>
</evidence>
<protein>
    <submittedName>
        <fullName evidence="2">Uncharacterized protein</fullName>
    </submittedName>
</protein>
<keyword evidence="4" id="KW-1185">Reference proteome</keyword>
<dbReference type="Proteomes" id="UP000078595">
    <property type="component" value="Chromosome 9"/>
</dbReference>
<reference evidence="2" key="1">
    <citation type="submission" date="2013-07" db="EMBL/GenBank/DDBJ databases">
        <title>The Genome Sequence of Cryptococcus dejecticola CBS10117.</title>
        <authorList>
            <consortium name="The Broad Institute Genome Sequencing Platform"/>
            <person name="Cuomo C."/>
            <person name="Litvintseva A."/>
            <person name="Chen Y."/>
            <person name="Heitman J."/>
            <person name="Sun S."/>
            <person name="Springer D."/>
            <person name="Dromer F."/>
            <person name="Young S.K."/>
            <person name="Zeng Q."/>
            <person name="Gargeya S."/>
            <person name="Fitzgerald M."/>
            <person name="Abouelleil A."/>
            <person name="Alvarado L."/>
            <person name="Berlin A.M."/>
            <person name="Chapman S.B."/>
            <person name="Dewar J."/>
            <person name="Goldberg J."/>
            <person name="Griggs A."/>
            <person name="Gujja S."/>
            <person name="Hansen M."/>
            <person name="Howarth C."/>
            <person name="Imamovic A."/>
            <person name="Larimer J."/>
            <person name="McCowan C."/>
            <person name="Murphy C."/>
            <person name="Pearson M."/>
            <person name="Priest M."/>
            <person name="Roberts A."/>
            <person name="Saif S."/>
            <person name="Shea T."/>
            <person name="Sykes S."/>
            <person name="Wortman J."/>
            <person name="Nusbaum C."/>
            <person name="Birren B."/>
        </authorList>
    </citation>
    <scope>NUCLEOTIDE SEQUENCE [LARGE SCALE GENOMIC DNA]</scope>
    <source>
        <strain evidence="2">CBS 10117</strain>
    </source>
</reference>
<proteinExistence type="predicted"/>
<dbReference type="RefSeq" id="XP_018261085.1">
    <property type="nucleotide sequence ID" value="XM_018410082.1"/>
</dbReference>
<evidence type="ECO:0000313" key="3">
    <source>
        <dbReference type="EMBL" id="WWC64788.1"/>
    </source>
</evidence>
<evidence type="ECO:0000256" key="1">
    <source>
        <dbReference type="SAM" id="MobiDB-lite"/>
    </source>
</evidence>
<sequence length="215" mass="24062">MSAEKIYQQSMVATHAPEASFAVRTQSLGLDGFVMVPSDTGTKQDNDETLKDFPLSAPPEEQSENGLETWEWTQNVEVDRGEWTCRVLRALSGKENPTMQDKPTIIGSLLSRDRDISTDPATRQEEWMQELLKASIRTNNLITMIHQDTRYTETRGLGASVAILSLGAKKYCTSLEGSDLYNRWLGQGRSEECTAEQLEIPITEALKLYKDLSAV</sequence>
<dbReference type="KEGG" id="kdj:28970503"/>
<reference evidence="3" key="2">
    <citation type="submission" date="2013-07" db="EMBL/GenBank/DDBJ databases">
        <authorList>
            <consortium name="The Broad Institute Genome Sequencing Platform"/>
            <person name="Cuomo C."/>
            <person name="Litvintseva A."/>
            <person name="Chen Y."/>
            <person name="Heitman J."/>
            <person name="Sun S."/>
            <person name="Springer D."/>
            <person name="Dromer F."/>
            <person name="Young S.K."/>
            <person name="Zeng Q."/>
            <person name="Gargeya S."/>
            <person name="Fitzgerald M."/>
            <person name="Abouelleil A."/>
            <person name="Alvarado L."/>
            <person name="Berlin A.M."/>
            <person name="Chapman S.B."/>
            <person name="Dewar J."/>
            <person name="Goldberg J."/>
            <person name="Griggs A."/>
            <person name="Gujja S."/>
            <person name="Hansen M."/>
            <person name="Howarth C."/>
            <person name="Imamovic A."/>
            <person name="Larimer J."/>
            <person name="McCowan C."/>
            <person name="Murphy C."/>
            <person name="Pearson M."/>
            <person name="Priest M."/>
            <person name="Roberts A."/>
            <person name="Saif S."/>
            <person name="Shea T."/>
            <person name="Sykes S."/>
            <person name="Wortman J."/>
            <person name="Nusbaum C."/>
            <person name="Birren B."/>
        </authorList>
    </citation>
    <scope>NUCLEOTIDE SEQUENCE</scope>
    <source>
        <strain evidence="3">CBS 10117</strain>
    </source>
</reference>
<evidence type="ECO:0000313" key="2">
    <source>
        <dbReference type="EMBL" id="OBR83243.1"/>
    </source>
</evidence>